<dbReference type="AlphaFoldDB" id="A0A6A5ULL0"/>
<dbReference type="EMBL" id="ML976750">
    <property type="protein sequence ID" value="KAF1966123.1"/>
    <property type="molecule type" value="Genomic_DNA"/>
</dbReference>
<dbReference type="Proteomes" id="UP000800036">
    <property type="component" value="Unassembled WGS sequence"/>
</dbReference>
<accession>A0A6A5ULL0</accession>
<name>A0A6A5ULL0_9PLEO</name>
<dbReference type="OrthoDB" id="3770386at2759"/>
<reference evidence="1" key="1">
    <citation type="journal article" date="2020" name="Stud. Mycol.">
        <title>101 Dothideomycetes genomes: a test case for predicting lifestyles and emergence of pathogens.</title>
        <authorList>
            <person name="Haridas S."/>
            <person name="Albert R."/>
            <person name="Binder M."/>
            <person name="Bloem J."/>
            <person name="Labutti K."/>
            <person name="Salamov A."/>
            <person name="Andreopoulos B."/>
            <person name="Baker S."/>
            <person name="Barry K."/>
            <person name="Bills G."/>
            <person name="Bluhm B."/>
            <person name="Cannon C."/>
            <person name="Castanera R."/>
            <person name="Culley D."/>
            <person name="Daum C."/>
            <person name="Ezra D."/>
            <person name="Gonzalez J."/>
            <person name="Henrissat B."/>
            <person name="Kuo A."/>
            <person name="Liang C."/>
            <person name="Lipzen A."/>
            <person name="Lutzoni F."/>
            <person name="Magnuson J."/>
            <person name="Mondo S."/>
            <person name="Nolan M."/>
            <person name="Ohm R."/>
            <person name="Pangilinan J."/>
            <person name="Park H.-J."/>
            <person name="Ramirez L."/>
            <person name="Alfaro M."/>
            <person name="Sun H."/>
            <person name="Tritt A."/>
            <person name="Yoshinaga Y."/>
            <person name="Zwiers L.-H."/>
            <person name="Turgeon B."/>
            <person name="Goodwin S."/>
            <person name="Spatafora J."/>
            <person name="Crous P."/>
            <person name="Grigoriev I."/>
        </authorList>
    </citation>
    <scope>NUCLEOTIDE SEQUENCE</scope>
    <source>
        <strain evidence="1">CBS 107.79</strain>
    </source>
</reference>
<organism evidence="1 2">
    <name type="scientific">Bimuria novae-zelandiae CBS 107.79</name>
    <dbReference type="NCBI Taxonomy" id="1447943"/>
    <lineage>
        <taxon>Eukaryota</taxon>
        <taxon>Fungi</taxon>
        <taxon>Dikarya</taxon>
        <taxon>Ascomycota</taxon>
        <taxon>Pezizomycotina</taxon>
        <taxon>Dothideomycetes</taxon>
        <taxon>Pleosporomycetidae</taxon>
        <taxon>Pleosporales</taxon>
        <taxon>Massarineae</taxon>
        <taxon>Didymosphaeriaceae</taxon>
        <taxon>Bimuria</taxon>
    </lineage>
</organism>
<keyword evidence="2" id="KW-1185">Reference proteome</keyword>
<sequence>MPLFDAIQLFLTPSFTHTCRDTNIGRIWYATVQYILGLKGLVKCYVAEKKVDDQLWMFIVWEDEESHTEFRDSSLGVGIMTPFLRSPPLVYTFDALPPLELHASGMQLQLYTFNVALSEEQVAIFTHDWKRAWEPHHVACTWNIDEEAYAFLGLASSDSNFSQHPSVAGLDFMYDSRAFGLEEQTWTETNVIKFDSNFPGNTSDLIRADPGLYGTVSFDESEWTSAAYPNDLEFRPMSDIASSSWFPYDENFDSVPNSDGPFMGIITLQLQEDFDGEHHAAILPIFREVATQSGIDRLYWWTEENDVRSIRLLTAWSNLSSYEAFEKSARGPGSALRNDTYLEGEAKFTSFPIKYLPDWDNGATVELLTFAFQKCLTRDESNAFAWYTNQFLCTMMPETSSGSDVVEPYGPFWSPTDSKEKYVVFLRWGSLPKRKAWFQNFLANAYDVSGHLVHVLALMAPVIRSSTTTVHKVHIEVL</sequence>
<protein>
    <submittedName>
        <fullName evidence="1">Uncharacterized protein</fullName>
    </submittedName>
</protein>
<evidence type="ECO:0000313" key="1">
    <source>
        <dbReference type="EMBL" id="KAF1966123.1"/>
    </source>
</evidence>
<gene>
    <name evidence="1" type="ORF">BU23DRAFT_603710</name>
</gene>
<evidence type="ECO:0000313" key="2">
    <source>
        <dbReference type="Proteomes" id="UP000800036"/>
    </source>
</evidence>
<proteinExistence type="predicted"/>